<dbReference type="GO" id="GO:0006355">
    <property type="term" value="P:regulation of DNA-templated transcription"/>
    <property type="evidence" value="ECO:0007669"/>
    <property type="project" value="InterPro"/>
</dbReference>
<evidence type="ECO:0000256" key="6">
    <source>
        <dbReference type="ARBA" id="ARBA00023159"/>
    </source>
</evidence>
<evidence type="ECO:0000256" key="4">
    <source>
        <dbReference type="ARBA" id="ARBA00019660"/>
    </source>
</evidence>
<gene>
    <name evidence="11" type="primary">SOH1</name>
    <name evidence="11" type="ORF">GOMPHAMPRED_004433</name>
</gene>
<evidence type="ECO:0000313" key="12">
    <source>
        <dbReference type="Proteomes" id="UP000664169"/>
    </source>
</evidence>
<dbReference type="Gene3D" id="1.10.10.1340">
    <property type="entry name" value="Mediator of RNA polymerase II, submodule Med31 (Soh1)"/>
    <property type="match status" value="1"/>
</dbReference>
<evidence type="ECO:0000256" key="10">
    <source>
        <dbReference type="RuleBase" id="RU364129"/>
    </source>
</evidence>
<dbReference type="InterPro" id="IPR038089">
    <property type="entry name" value="Med31_sf"/>
</dbReference>
<dbReference type="GO" id="GO:0016592">
    <property type="term" value="C:mediator complex"/>
    <property type="evidence" value="ECO:0007669"/>
    <property type="project" value="InterPro"/>
</dbReference>
<dbReference type="FunFam" id="1.10.10.1340:FF:000002">
    <property type="entry name" value="Mediator of RNA polymerase II transcription subunit 31"/>
    <property type="match status" value="1"/>
</dbReference>
<accession>A0A8H3FMY0</accession>
<dbReference type="OrthoDB" id="10257739at2759"/>
<dbReference type="AlphaFoldDB" id="A0A8H3FMY0"/>
<keyword evidence="12" id="KW-1185">Reference proteome</keyword>
<dbReference type="Proteomes" id="UP000664169">
    <property type="component" value="Unassembled WGS sequence"/>
</dbReference>
<evidence type="ECO:0000256" key="2">
    <source>
        <dbReference type="ARBA" id="ARBA00006378"/>
    </source>
</evidence>
<comment type="similarity">
    <text evidence="2 10">Belongs to the Mediator complex subunit 31 family.</text>
</comment>
<protein>
    <recommendedName>
        <fullName evidence="4 10">Mediator of RNA polymerase II transcription subunit 31</fullName>
    </recommendedName>
</protein>
<comment type="caution">
    <text evidence="11">The sequence shown here is derived from an EMBL/GenBank/DDBJ whole genome shotgun (WGS) entry which is preliminary data.</text>
</comment>
<evidence type="ECO:0000256" key="5">
    <source>
        <dbReference type="ARBA" id="ARBA00023015"/>
    </source>
</evidence>
<proteinExistence type="inferred from homology"/>
<comment type="subcellular location">
    <subcellularLocation>
        <location evidence="1 10">Nucleus</location>
    </subcellularLocation>
</comment>
<evidence type="ECO:0000256" key="1">
    <source>
        <dbReference type="ARBA" id="ARBA00004123"/>
    </source>
</evidence>
<reference evidence="11" key="1">
    <citation type="submission" date="2021-03" db="EMBL/GenBank/DDBJ databases">
        <authorList>
            <person name="Tagirdzhanova G."/>
        </authorList>
    </citation>
    <scope>NUCLEOTIDE SEQUENCE</scope>
</reference>
<keyword evidence="6 10" id="KW-0010">Activator</keyword>
<keyword evidence="7 10" id="KW-0804">Transcription</keyword>
<keyword evidence="8 10" id="KW-0539">Nucleus</keyword>
<evidence type="ECO:0000256" key="8">
    <source>
        <dbReference type="ARBA" id="ARBA00023242"/>
    </source>
</evidence>
<comment type="subunit">
    <text evidence="3 10">Component of the Mediator complex.</text>
</comment>
<sequence>MTTTTTPTRFELELEFVSMLASPTYLSYLASTKILQQPQFVAYLDYLQYWTRPPYVQYLVYPVATLHVLELLQREDFRKDILNPQVVSKLAEELLEGSKRRS</sequence>
<organism evidence="11 12">
    <name type="scientific">Gomphillus americanus</name>
    <dbReference type="NCBI Taxonomy" id="1940652"/>
    <lineage>
        <taxon>Eukaryota</taxon>
        <taxon>Fungi</taxon>
        <taxon>Dikarya</taxon>
        <taxon>Ascomycota</taxon>
        <taxon>Pezizomycotina</taxon>
        <taxon>Lecanoromycetes</taxon>
        <taxon>OSLEUM clade</taxon>
        <taxon>Ostropomycetidae</taxon>
        <taxon>Ostropales</taxon>
        <taxon>Graphidaceae</taxon>
        <taxon>Gomphilloideae</taxon>
        <taxon>Gomphillus</taxon>
    </lineage>
</organism>
<evidence type="ECO:0000313" key="11">
    <source>
        <dbReference type="EMBL" id="CAF9927556.1"/>
    </source>
</evidence>
<dbReference type="GO" id="GO:0003712">
    <property type="term" value="F:transcription coregulator activity"/>
    <property type="evidence" value="ECO:0007669"/>
    <property type="project" value="InterPro"/>
</dbReference>
<evidence type="ECO:0000256" key="9">
    <source>
        <dbReference type="ARBA" id="ARBA00025687"/>
    </source>
</evidence>
<evidence type="ECO:0000256" key="3">
    <source>
        <dbReference type="ARBA" id="ARBA00011837"/>
    </source>
</evidence>
<keyword evidence="5 10" id="KW-0805">Transcription regulation</keyword>
<dbReference type="Pfam" id="PF05669">
    <property type="entry name" value="Med31"/>
    <property type="match status" value="1"/>
</dbReference>
<comment type="function">
    <text evidence="9 10">Component of the Mediator complex, a coactivator involved in the regulated transcription of nearly all RNA polymerase II-dependent genes. Mediator functions as a bridge to convey information from gene-specific regulatory proteins to the basal RNA polymerase II transcription machinery. Mediator is recruited to promoters by direct interactions with regulatory proteins and serves as a scaffold for the assembly of a functional preinitiation complex with RNA polymerase II and the general transcription factors.</text>
</comment>
<dbReference type="EMBL" id="CAJPDQ010000027">
    <property type="protein sequence ID" value="CAF9927556.1"/>
    <property type="molecule type" value="Genomic_DNA"/>
</dbReference>
<evidence type="ECO:0000256" key="7">
    <source>
        <dbReference type="ARBA" id="ARBA00023163"/>
    </source>
</evidence>
<name>A0A8H3FMY0_9LECA</name>
<dbReference type="PANTHER" id="PTHR13186">
    <property type="entry name" value="MEDIATOR OF RNA POLYMERASE II TRANSCRIPTION SUBUNIT 31"/>
    <property type="match status" value="1"/>
</dbReference>
<dbReference type="InterPro" id="IPR008831">
    <property type="entry name" value="Mediator_Med31"/>
</dbReference>